<dbReference type="Pfam" id="PF24809">
    <property type="entry name" value="DUF7708"/>
    <property type="match status" value="1"/>
</dbReference>
<evidence type="ECO:0000313" key="4">
    <source>
        <dbReference type="Proteomes" id="UP000801864"/>
    </source>
</evidence>
<evidence type="ECO:0000259" key="2">
    <source>
        <dbReference type="Pfam" id="PF24809"/>
    </source>
</evidence>
<dbReference type="InterPro" id="IPR027417">
    <property type="entry name" value="P-loop_NTPase"/>
</dbReference>
<accession>A0A9P4XJX3</accession>
<feature type="domain" description="DUF7708" evidence="2">
    <location>
        <begin position="75"/>
        <end position="200"/>
    </location>
</feature>
<dbReference type="SUPFAM" id="SSF48452">
    <property type="entry name" value="TPR-like"/>
    <property type="match status" value="1"/>
</dbReference>
<feature type="domain" description="NB-ARC" evidence="1">
    <location>
        <begin position="268"/>
        <end position="406"/>
    </location>
</feature>
<dbReference type="SUPFAM" id="SSF52540">
    <property type="entry name" value="P-loop containing nucleoside triphosphate hydrolases"/>
    <property type="match status" value="1"/>
</dbReference>
<keyword evidence="4" id="KW-1185">Reference proteome</keyword>
<dbReference type="Proteomes" id="UP000801864">
    <property type="component" value="Unassembled WGS sequence"/>
</dbReference>
<evidence type="ECO:0000313" key="3">
    <source>
        <dbReference type="EMBL" id="KAF3073963.1"/>
    </source>
</evidence>
<dbReference type="EMBL" id="QLNT01000005">
    <property type="protein sequence ID" value="KAF3073963.1"/>
    <property type="molecule type" value="Genomic_DNA"/>
</dbReference>
<protein>
    <recommendedName>
        <fullName evidence="5">NB-ARC domain-containing protein</fullName>
    </recommendedName>
</protein>
<comment type="caution">
    <text evidence="3">The sequence shown here is derived from an EMBL/GenBank/DDBJ whole genome shotgun (WGS) entry which is preliminary data.</text>
</comment>
<dbReference type="Pfam" id="PF00931">
    <property type="entry name" value="NB-ARC"/>
    <property type="match status" value="1"/>
</dbReference>
<dbReference type="InterPro" id="IPR011990">
    <property type="entry name" value="TPR-like_helical_dom_sf"/>
</dbReference>
<dbReference type="GO" id="GO:0043531">
    <property type="term" value="F:ADP binding"/>
    <property type="evidence" value="ECO:0007669"/>
    <property type="project" value="InterPro"/>
</dbReference>
<gene>
    <name evidence="3" type="ORF">CFAM422_003771</name>
</gene>
<organism evidence="3 4">
    <name type="scientific">Trichoderma lentiforme</name>
    <dbReference type="NCBI Taxonomy" id="1567552"/>
    <lineage>
        <taxon>Eukaryota</taxon>
        <taxon>Fungi</taxon>
        <taxon>Dikarya</taxon>
        <taxon>Ascomycota</taxon>
        <taxon>Pezizomycotina</taxon>
        <taxon>Sordariomycetes</taxon>
        <taxon>Hypocreomycetidae</taxon>
        <taxon>Hypocreales</taxon>
        <taxon>Hypocreaceae</taxon>
        <taxon>Trichoderma</taxon>
    </lineage>
</organism>
<evidence type="ECO:0008006" key="5">
    <source>
        <dbReference type="Google" id="ProtNLM"/>
    </source>
</evidence>
<evidence type="ECO:0000259" key="1">
    <source>
        <dbReference type="Pfam" id="PF00931"/>
    </source>
</evidence>
<name>A0A9P4XJX3_9HYPO</name>
<dbReference type="Pfam" id="PF13424">
    <property type="entry name" value="TPR_12"/>
    <property type="match status" value="1"/>
</dbReference>
<dbReference type="Gene3D" id="1.25.40.10">
    <property type="entry name" value="Tetratricopeptide repeat domain"/>
    <property type="match status" value="1"/>
</dbReference>
<dbReference type="Gene3D" id="3.40.50.300">
    <property type="entry name" value="P-loop containing nucleotide triphosphate hydrolases"/>
    <property type="match status" value="1"/>
</dbReference>
<dbReference type="InterPro" id="IPR056125">
    <property type="entry name" value="DUF7708"/>
</dbReference>
<proteinExistence type="predicted"/>
<dbReference type="PANTHER" id="PTHR35205:SF1">
    <property type="entry name" value="ZU5 DOMAIN-CONTAINING PROTEIN"/>
    <property type="match status" value="1"/>
</dbReference>
<dbReference type="PANTHER" id="PTHR35205">
    <property type="entry name" value="NB-ARC AND TPR DOMAIN PROTEIN"/>
    <property type="match status" value="1"/>
</dbReference>
<sequence length="1033" mass="118241">MSTALEQHWETELQSQRRRLLGRRYQLAVEELGYSSFQDWLKSENGRYRDQALTRYLTKLGPILEEFEVFVRSITTMVQGGGQIAGLVWGSIQAVLDAASKYAKLLENVTNMIEEISLLMPQLATYSTLFPGKKALDNCLRILISDFVGFCIEAVIFFKRWPIYSLLRIFWFSLERNFQAYKSNILRHQGQFDRERQVLVDTELIYGGRIRTVEAMIPITSSAAREPERLYIVPFQRNPRFQARGNTLSLLHQNLCEVTDDETIRQKSCVVHGGGGMGKTQLAIEYTHRYRRHFDYIVWICAESKTELTNGMAELAKRLKISDAQGATSRASIEAARTWLETTVFTDKRWLLVFDNANRWDDLQGYWPFCASGSVLVTSQLARLRTMVSSEIRLSTLEPSEGARFLLDEIAGDDESQTDMENARLISEALGGHPLSIVHVAGYIAQSHISLEAFLHLFENRQRIARILNQEITPLQYERNMEVVHDIALQELDAPSLMLAQILSMLSSEGVPREMLLVDADHGDRLLGFLEFDDEASFREMIRQLRARHLIDCQGLDRDQLYLMHRSLQLSLLRKMDEEEGKIASIFNMAVSLTRRMFPRQSPVQFPQNDIWEMCEKYSPHVMSIMSAHAASPAPPECSIDYALLLSDVSNYFYERNIFGDALDTSNASVKVCERFDGRHEAVRADIHTIAAAVRDTCGISERLRTLHHYVMTVALRQEHLNKSNPIDVSSNDLWNYANAWGNMTPILLDYECYEDVIIYSDLAITIKKKLLGSGPDSAIACYEPYRNKHIALAALGRLDEAQRWEPDPDNFMADPTYKVIMIRYYFFHANIAILCGNLDSAYTTLQMVLSMRTDIFGPTGRSTLDTYYLLAMLESKRHNNEAAEAYLRKALERTDQWTDEACARAKYQLARLLLHKKKDEKKDEEARNLLKEATQVRVARWEKYAGYWPFDVPLPDEDAIYDHIVPAEAGRLVMTKSLPANTLTRQLNDVCRHLQSRLGSKDDLLPPKDLAELLKTSGSLFHLVPHIQAYAL</sequence>
<reference evidence="3 4" key="1">
    <citation type="submission" date="2018-06" db="EMBL/GenBank/DDBJ databases">
        <title>Genome analysis of cellulolytic fungus Trichoderma lentiforme CFAM-422.</title>
        <authorList>
            <person name="Steindorff A.S."/>
            <person name="Formighieri E.F."/>
            <person name="Midorikawa G.E.O."/>
            <person name="Tamietti M.S."/>
            <person name="Ramos E.Z."/>
            <person name="Silva A.S."/>
            <person name="Bon E.P.S."/>
            <person name="Mendes T.D."/>
            <person name="Damaso M.C.T."/>
            <person name="Favaro L.C.L."/>
        </authorList>
    </citation>
    <scope>NUCLEOTIDE SEQUENCE [LARGE SCALE GENOMIC DNA]</scope>
    <source>
        <strain evidence="3 4">CFAM-422</strain>
    </source>
</reference>
<dbReference type="InterPro" id="IPR002182">
    <property type="entry name" value="NB-ARC"/>
</dbReference>
<dbReference type="AlphaFoldDB" id="A0A9P4XJX3"/>